<dbReference type="HOGENOM" id="CLU_020129_1_0_1"/>
<dbReference type="InParanoid" id="Q5ASS7"/>
<dbReference type="EMBL" id="BN001303">
    <property type="protein sequence ID" value="CBF78247.1"/>
    <property type="molecule type" value="Genomic_DNA"/>
</dbReference>
<dbReference type="AlphaFoldDB" id="Q5ASS7"/>
<dbReference type="GO" id="GO:0005739">
    <property type="term" value="C:mitochondrion"/>
    <property type="evidence" value="ECO:0000318"/>
    <property type="project" value="GO_Central"/>
</dbReference>
<dbReference type="PANTHER" id="PTHR46310">
    <property type="entry name" value="AMIDASE 1"/>
    <property type="match status" value="1"/>
</dbReference>
<evidence type="ECO:0000259" key="2">
    <source>
        <dbReference type="Pfam" id="PF01425"/>
    </source>
</evidence>
<dbReference type="OrthoDB" id="443318at2759"/>
<accession>C8VAB4</accession>
<keyword evidence="5" id="KW-1185">Reference proteome</keyword>
<reference evidence="5" key="1">
    <citation type="journal article" date="2005" name="Nature">
        <title>Sequencing of Aspergillus nidulans and comparative analysis with A. fumigatus and A. oryzae.</title>
        <authorList>
            <person name="Galagan J.E."/>
            <person name="Calvo S.E."/>
            <person name="Cuomo C."/>
            <person name="Ma L.J."/>
            <person name="Wortman J.R."/>
            <person name="Batzoglou S."/>
            <person name="Lee S.I."/>
            <person name="Basturkmen M."/>
            <person name="Spevak C.C."/>
            <person name="Clutterbuck J."/>
            <person name="Kapitonov V."/>
            <person name="Jurka J."/>
            <person name="Scazzocchio C."/>
            <person name="Farman M."/>
            <person name="Butler J."/>
            <person name="Purcell S."/>
            <person name="Harris S."/>
            <person name="Braus G.H."/>
            <person name="Draht O."/>
            <person name="Busch S."/>
            <person name="D'Enfert C."/>
            <person name="Bouchier C."/>
            <person name="Goldman G.H."/>
            <person name="Bell-Pedersen D."/>
            <person name="Griffiths-Jones S."/>
            <person name="Doonan J.H."/>
            <person name="Yu J."/>
            <person name="Vienken K."/>
            <person name="Pain A."/>
            <person name="Freitag M."/>
            <person name="Selker E.U."/>
            <person name="Archer D.B."/>
            <person name="Penalva M.A."/>
            <person name="Oakley B.R."/>
            <person name="Momany M."/>
            <person name="Tanaka T."/>
            <person name="Kumagai T."/>
            <person name="Asai K."/>
            <person name="Machida M."/>
            <person name="Nierman W.C."/>
            <person name="Denning D.W."/>
            <person name="Caddick M."/>
            <person name="Hynes M."/>
            <person name="Paoletti M."/>
            <person name="Fischer R."/>
            <person name="Miller B."/>
            <person name="Dyer P."/>
            <person name="Sachs M.S."/>
            <person name="Osmani S.A."/>
            <person name="Birren B.W."/>
        </authorList>
    </citation>
    <scope>NUCLEOTIDE SEQUENCE [LARGE SCALE GENOMIC DNA]</scope>
    <source>
        <strain evidence="5">FGSC A4 / ATCC 38163 / CBS 112.46 / NRRL 194 / M139</strain>
    </source>
</reference>
<dbReference type="InterPro" id="IPR023631">
    <property type="entry name" value="Amidase_dom"/>
</dbReference>
<sequence length="657" mass="71382">MVLGYFSWATAFSLLASTAGAAIVKGQTVAVGSNTYYVPPNIVTTLSLSGKWSGQEDGLVPLTVFRSDARNLSIAAVKDLVDIYERTDDVFSTGFLENVYFTYNGSHKNPVLDVSLPSLWPTRFFGHAAPYNPQTSVNSTSDIPPGPYFLDPVTGNIYEAYLLYSDVMGSFTQGLIATGNNTYDVLPASLQGYDSLTIGVPSRLYYTKTPEKPLAGVRLGVKDIYDIRGVKTGCGNRAYYDLYPVSNTTGPAIQSLIDAGAVVVGKMKTSQFANGETATADWVDYHSPFNARGDGYQDPSSSSSGPGSGIGAYPWLDLAVGSDTGGSIRNPSQVNGCFGNRPSFDLVSLDNVMPMSPLLDTAGFLTRDAKLWKTASEVLYAPSGLKSYTKYPKSIKTIDFPTEPSTEANKILLSFLHKLSRFLGNATVSPLDYDRLWEQTKPSTVSSDTTLTSLLNLTYAILITKQQFPLLGAKLYEDHAAANDGRRPFIDPVPLSRWNWGLGYADEQLEAEINNKETFKSWWNSTVQVFDEETCADSLVLYVGTAATPTYRNVYREKPTGYGANANVNSIPGIPLGFSVSRISNMAGVPDMVVPVGQARYNSTITMREEYLPVAVDIIAPHGCDLMVFNLVNELVEKGIVKEPVAGSTMYGDETIY</sequence>
<feature type="domain" description="Amidase" evidence="2">
    <location>
        <begin position="207"/>
        <end position="392"/>
    </location>
</feature>
<dbReference type="SUPFAM" id="SSF75304">
    <property type="entry name" value="Amidase signature (AS) enzymes"/>
    <property type="match status" value="1"/>
</dbReference>
<dbReference type="Pfam" id="PF01425">
    <property type="entry name" value="Amidase"/>
    <property type="match status" value="1"/>
</dbReference>
<dbReference type="GO" id="GO:0070681">
    <property type="term" value="P:glutaminyl-tRNAGln biosynthesis via transamidation"/>
    <property type="evidence" value="ECO:0000318"/>
    <property type="project" value="GO_Central"/>
</dbReference>
<dbReference type="eggNOG" id="KOG1211">
    <property type="taxonomic scope" value="Eukaryota"/>
</dbReference>
<dbReference type="OMA" id="GNRAWYW"/>
<reference evidence="5" key="2">
    <citation type="journal article" date="2009" name="Fungal Genet. Biol.">
        <title>The 2008 update of the Aspergillus nidulans genome annotation: a community effort.</title>
        <authorList>
            <person name="Wortman J.R."/>
            <person name="Gilsenan J.M."/>
            <person name="Joardar V."/>
            <person name="Deegan J."/>
            <person name="Clutterbuck J."/>
            <person name="Andersen M.R."/>
            <person name="Archer D."/>
            <person name="Bencina M."/>
            <person name="Braus G."/>
            <person name="Coutinho P."/>
            <person name="von Dohren H."/>
            <person name="Doonan J."/>
            <person name="Driessen A.J."/>
            <person name="Durek P."/>
            <person name="Espeso E."/>
            <person name="Fekete E."/>
            <person name="Flipphi M."/>
            <person name="Estrada C.G."/>
            <person name="Geysens S."/>
            <person name="Goldman G."/>
            <person name="de Groot P.W."/>
            <person name="Hansen K."/>
            <person name="Harris S.D."/>
            <person name="Heinekamp T."/>
            <person name="Helmstaedt K."/>
            <person name="Henrissat B."/>
            <person name="Hofmann G."/>
            <person name="Homan T."/>
            <person name="Horio T."/>
            <person name="Horiuchi H."/>
            <person name="James S."/>
            <person name="Jones M."/>
            <person name="Karaffa L."/>
            <person name="Karanyi Z."/>
            <person name="Kato M."/>
            <person name="Keller N."/>
            <person name="Kelly D.E."/>
            <person name="Kiel J.A."/>
            <person name="Kim J.M."/>
            <person name="van der Klei I.J."/>
            <person name="Klis F.M."/>
            <person name="Kovalchuk A."/>
            <person name="Krasevec N."/>
            <person name="Kubicek C.P."/>
            <person name="Liu B."/>
            <person name="Maccabe A."/>
            <person name="Meyer V."/>
            <person name="Mirabito P."/>
            <person name="Miskei M."/>
            <person name="Mos M."/>
            <person name="Mullins J."/>
            <person name="Nelson D.R."/>
            <person name="Nielsen J."/>
            <person name="Oakley B.R."/>
            <person name="Osmani S.A."/>
            <person name="Pakula T."/>
            <person name="Paszewski A."/>
            <person name="Paulsen I."/>
            <person name="Pilsyk S."/>
            <person name="Pocsi I."/>
            <person name="Punt P.J."/>
            <person name="Ram A.F."/>
            <person name="Ren Q."/>
            <person name="Robellet X."/>
            <person name="Robson G."/>
            <person name="Seiboth B."/>
            <person name="van Solingen P."/>
            <person name="Specht T."/>
            <person name="Sun J."/>
            <person name="Taheri-Talesh N."/>
            <person name="Takeshita N."/>
            <person name="Ussery D."/>
            <person name="vanKuyk P.A."/>
            <person name="Visser H."/>
            <person name="van de Vondervoort P.J."/>
            <person name="de Vries R.P."/>
            <person name="Walton J."/>
            <person name="Xiang X."/>
            <person name="Xiong Y."/>
            <person name="Zeng A.P."/>
            <person name="Brandt B.W."/>
            <person name="Cornell M.J."/>
            <person name="van den Hondel C.A."/>
            <person name="Visser J."/>
            <person name="Oliver S.G."/>
            <person name="Turner G."/>
        </authorList>
    </citation>
    <scope>GENOME REANNOTATION</scope>
    <source>
        <strain evidence="5">FGSC A4 / ATCC 38163 / CBS 112.46 / NRRL 194 / M139</strain>
    </source>
</reference>
<feature type="signal peptide" evidence="1">
    <location>
        <begin position="1"/>
        <end position="21"/>
    </location>
</feature>
<evidence type="ECO:0000313" key="5">
    <source>
        <dbReference type="Proteomes" id="UP000000560"/>
    </source>
</evidence>
<dbReference type="GeneID" id="2868497"/>
<dbReference type="InterPro" id="IPR036928">
    <property type="entry name" value="AS_sf"/>
</dbReference>
<name>Q5ASS7_EMENI</name>
<evidence type="ECO:0000256" key="1">
    <source>
        <dbReference type="SAM" id="SignalP"/>
    </source>
</evidence>
<dbReference type="GO" id="GO:0030956">
    <property type="term" value="C:glutamyl-tRNA(Gln) amidotransferase complex"/>
    <property type="evidence" value="ECO:0000318"/>
    <property type="project" value="GO_Central"/>
</dbReference>
<dbReference type="PANTHER" id="PTHR46310:SF7">
    <property type="entry name" value="AMIDASE 1"/>
    <property type="match status" value="1"/>
</dbReference>
<dbReference type="KEGG" id="ani:ANIA_08653"/>
<dbReference type="Pfam" id="PF26053">
    <property type="entry name" value="DUF8016"/>
    <property type="match status" value="1"/>
</dbReference>
<dbReference type="RefSeq" id="XP_681922.1">
    <property type="nucleotide sequence ID" value="XM_676830.1"/>
</dbReference>
<evidence type="ECO:0000259" key="3">
    <source>
        <dbReference type="Pfam" id="PF26053"/>
    </source>
</evidence>
<evidence type="ECO:0000313" key="4">
    <source>
        <dbReference type="EMBL" id="CBF78247.1"/>
    </source>
</evidence>
<accession>Q5ASS7</accession>
<dbReference type="Gene3D" id="3.90.1300.10">
    <property type="entry name" value="Amidase signature (AS) domain"/>
    <property type="match status" value="1"/>
</dbReference>
<organism evidence="4 5">
    <name type="scientific">Emericella nidulans (strain FGSC A4 / ATCC 38163 / CBS 112.46 / NRRL 194 / M139)</name>
    <name type="common">Aspergillus nidulans</name>
    <dbReference type="NCBI Taxonomy" id="227321"/>
    <lineage>
        <taxon>Eukaryota</taxon>
        <taxon>Fungi</taxon>
        <taxon>Dikarya</taxon>
        <taxon>Ascomycota</taxon>
        <taxon>Pezizomycotina</taxon>
        <taxon>Eurotiomycetes</taxon>
        <taxon>Eurotiomycetidae</taxon>
        <taxon>Eurotiales</taxon>
        <taxon>Aspergillaceae</taxon>
        <taxon>Aspergillus</taxon>
        <taxon>Aspergillus subgen. Nidulantes</taxon>
    </lineage>
</organism>
<dbReference type="STRING" id="227321.Q5ASS7"/>
<dbReference type="Proteomes" id="UP000000560">
    <property type="component" value="Chromosome III"/>
</dbReference>
<dbReference type="InterPro" id="IPR058329">
    <property type="entry name" value="Arp1_N"/>
</dbReference>
<proteinExistence type="predicted"/>
<dbReference type="GO" id="GO:0032543">
    <property type="term" value="P:mitochondrial translation"/>
    <property type="evidence" value="ECO:0000318"/>
    <property type="project" value="GO_Central"/>
</dbReference>
<gene>
    <name evidence="4" type="ORF">ANIA_08653</name>
</gene>
<feature type="chain" id="PRO_5030175714" evidence="1">
    <location>
        <begin position="22"/>
        <end position="657"/>
    </location>
</feature>
<protein>
    <submittedName>
        <fullName evidence="4">Glutamyl-tRNA(Gln) amidotransferase, subunit A (AFU_orthologue AFUA_7G06800)</fullName>
    </submittedName>
</protein>
<feature type="domain" description="Scytalone dehydratase-like protein Arp1 N-terminal" evidence="3">
    <location>
        <begin position="41"/>
        <end position="164"/>
    </location>
</feature>
<keyword evidence="1" id="KW-0732">Signal</keyword>